<proteinExistence type="predicted"/>
<reference evidence="1" key="1">
    <citation type="submission" date="2020-03" db="EMBL/GenBank/DDBJ databases">
        <title>The deep terrestrial virosphere.</title>
        <authorList>
            <person name="Holmfeldt K."/>
            <person name="Nilsson E."/>
            <person name="Simone D."/>
            <person name="Lopez-Fernandez M."/>
            <person name="Wu X."/>
            <person name="de Brujin I."/>
            <person name="Lundin D."/>
            <person name="Andersson A."/>
            <person name="Bertilsson S."/>
            <person name="Dopson M."/>
        </authorList>
    </citation>
    <scope>NUCLEOTIDE SEQUENCE</scope>
    <source>
        <strain evidence="1">MM415B00826</strain>
    </source>
</reference>
<organism evidence="1">
    <name type="scientific">viral metagenome</name>
    <dbReference type="NCBI Taxonomy" id="1070528"/>
    <lineage>
        <taxon>unclassified sequences</taxon>
        <taxon>metagenomes</taxon>
        <taxon>organismal metagenomes</taxon>
    </lineage>
</organism>
<protein>
    <submittedName>
        <fullName evidence="1">Uncharacterized protein</fullName>
    </submittedName>
</protein>
<accession>A0A6M3IWU4</accession>
<sequence>MTEDTADKVATLKECLYSTINRAKTALILIDANPDLLPTCLEDLFAGCQILLDEHCVKAR</sequence>
<name>A0A6M3IWU4_9ZZZZ</name>
<dbReference type="AlphaFoldDB" id="A0A6M3IWU4"/>
<dbReference type="EMBL" id="MT141462">
    <property type="protein sequence ID" value="QJA62106.1"/>
    <property type="molecule type" value="Genomic_DNA"/>
</dbReference>
<gene>
    <name evidence="1" type="ORF">MM415B00826_0017</name>
</gene>
<evidence type="ECO:0000313" key="1">
    <source>
        <dbReference type="EMBL" id="QJA62106.1"/>
    </source>
</evidence>